<dbReference type="EMBL" id="BMMK01000025">
    <property type="protein sequence ID" value="GGM70522.1"/>
    <property type="molecule type" value="Genomic_DNA"/>
</dbReference>
<feature type="transmembrane region" description="Helical" evidence="2">
    <location>
        <begin position="38"/>
        <end position="58"/>
    </location>
</feature>
<dbReference type="InterPro" id="IPR050879">
    <property type="entry name" value="Acyltransferase_3"/>
</dbReference>
<evidence type="ECO:0000256" key="2">
    <source>
        <dbReference type="SAM" id="Phobius"/>
    </source>
</evidence>
<keyword evidence="2" id="KW-0812">Transmembrane</keyword>
<dbReference type="InterPro" id="IPR002656">
    <property type="entry name" value="Acyl_transf_3_dom"/>
</dbReference>
<dbReference type="GO" id="GO:0016747">
    <property type="term" value="F:acyltransferase activity, transferring groups other than amino-acyl groups"/>
    <property type="evidence" value="ECO:0007669"/>
    <property type="project" value="InterPro"/>
</dbReference>
<accession>A0A8J3FWZ0</accession>
<evidence type="ECO:0000313" key="5">
    <source>
        <dbReference type="Proteomes" id="UP000637578"/>
    </source>
</evidence>
<evidence type="ECO:0000259" key="3">
    <source>
        <dbReference type="Pfam" id="PF01757"/>
    </source>
</evidence>
<reference evidence="4" key="1">
    <citation type="journal article" date="2014" name="Int. J. Syst. Evol. Microbiol.">
        <title>Complete genome sequence of Corynebacterium casei LMG S-19264T (=DSM 44701T), isolated from a smear-ripened cheese.</title>
        <authorList>
            <consortium name="US DOE Joint Genome Institute (JGI-PGF)"/>
            <person name="Walter F."/>
            <person name="Albersmeier A."/>
            <person name="Kalinowski J."/>
            <person name="Ruckert C."/>
        </authorList>
    </citation>
    <scope>NUCLEOTIDE SEQUENCE</scope>
    <source>
        <strain evidence="4">CGMCC 4.5737</strain>
    </source>
</reference>
<organism evidence="4 5">
    <name type="scientific">Longimycelium tulufanense</name>
    <dbReference type="NCBI Taxonomy" id="907463"/>
    <lineage>
        <taxon>Bacteria</taxon>
        <taxon>Bacillati</taxon>
        <taxon>Actinomycetota</taxon>
        <taxon>Actinomycetes</taxon>
        <taxon>Pseudonocardiales</taxon>
        <taxon>Pseudonocardiaceae</taxon>
        <taxon>Longimycelium</taxon>
    </lineage>
</organism>
<dbReference type="PANTHER" id="PTHR23028:SF53">
    <property type="entry name" value="ACYL_TRANSF_3 DOMAIN-CONTAINING PROTEIN"/>
    <property type="match status" value="1"/>
</dbReference>
<feature type="region of interest" description="Disordered" evidence="1">
    <location>
        <begin position="367"/>
        <end position="426"/>
    </location>
</feature>
<keyword evidence="4" id="KW-0808">Transferase</keyword>
<sequence>MSWDLLRVLAVFAVVVQHATHQGPASHPELGPAAFTMSLQFGASTLLVVSAFFVCATIRRGRPLRWWWNRVARLLPPYLAAVLFTYAVVDLAAIPGWYHPNKVDLVGNLLMVQAWFPDVHYVDGAYWTLPIQLIAFTAAALLWPSRWMRGWRGPATLWAIIVVPMLLKEWRTGDAPQLMQSLYDGLGTHRAHLFGAGAAIWLWSRNRLASWHLAALLVAVLMAQEVQASDLPSTTAFGVMLLLVCLAASGPDWEVATTRPLRRPIQFLAGISFGVYLLNQDVGYVTARWLLDRGAGPWTRLLAVIALAVLLGWLLTVLVERPVHRLLTGPVVRPLATLRRSVGLGERWGTRFAQALRLGRALGEENRRERERAVSAEPDQAQGGSSGSSPASVLPSPRPVSQASTAEAPPRIGDTVEPAPFTSQSR</sequence>
<name>A0A8J3FWZ0_9PSEU</name>
<feature type="transmembrane region" description="Helical" evidence="2">
    <location>
        <begin position="261"/>
        <end position="278"/>
    </location>
</feature>
<keyword evidence="2" id="KW-1133">Transmembrane helix</keyword>
<dbReference type="AlphaFoldDB" id="A0A8J3FWZ0"/>
<dbReference type="GO" id="GO:0009103">
    <property type="term" value="P:lipopolysaccharide biosynthetic process"/>
    <property type="evidence" value="ECO:0007669"/>
    <property type="project" value="TreeGrafter"/>
</dbReference>
<feature type="transmembrane region" description="Helical" evidence="2">
    <location>
        <begin position="78"/>
        <end position="98"/>
    </location>
</feature>
<dbReference type="Pfam" id="PF01757">
    <property type="entry name" value="Acyl_transf_3"/>
    <property type="match status" value="1"/>
</dbReference>
<dbReference type="Proteomes" id="UP000637578">
    <property type="component" value="Unassembled WGS sequence"/>
</dbReference>
<dbReference type="RefSeq" id="WP_229686640.1">
    <property type="nucleotide sequence ID" value="NZ_BMMK01000025.1"/>
</dbReference>
<dbReference type="GO" id="GO:0016020">
    <property type="term" value="C:membrane"/>
    <property type="evidence" value="ECO:0007669"/>
    <property type="project" value="TreeGrafter"/>
</dbReference>
<feature type="transmembrane region" description="Helical" evidence="2">
    <location>
        <begin position="298"/>
        <end position="319"/>
    </location>
</feature>
<keyword evidence="4" id="KW-0012">Acyltransferase</keyword>
<protein>
    <submittedName>
        <fullName evidence="4">Acyltransferase</fullName>
    </submittedName>
</protein>
<dbReference type="PANTHER" id="PTHR23028">
    <property type="entry name" value="ACETYLTRANSFERASE"/>
    <property type="match status" value="1"/>
</dbReference>
<evidence type="ECO:0000313" key="4">
    <source>
        <dbReference type="EMBL" id="GGM70522.1"/>
    </source>
</evidence>
<comment type="caution">
    <text evidence="4">The sequence shown here is derived from an EMBL/GenBank/DDBJ whole genome shotgun (WGS) entry which is preliminary data.</text>
</comment>
<evidence type="ECO:0000256" key="1">
    <source>
        <dbReference type="SAM" id="MobiDB-lite"/>
    </source>
</evidence>
<keyword evidence="5" id="KW-1185">Reference proteome</keyword>
<feature type="domain" description="Acyltransferase 3" evidence="3">
    <location>
        <begin position="3"/>
        <end position="316"/>
    </location>
</feature>
<keyword evidence="2" id="KW-0472">Membrane</keyword>
<proteinExistence type="predicted"/>
<feature type="transmembrane region" description="Helical" evidence="2">
    <location>
        <begin position="125"/>
        <end position="143"/>
    </location>
</feature>
<reference evidence="4" key="2">
    <citation type="submission" date="2020-09" db="EMBL/GenBank/DDBJ databases">
        <authorList>
            <person name="Sun Q."/>
            <person name="Zhou Y."/>
        </authorList>
    </citation>
    <scope>NUCLEOTIDE SEQUENCE</scope>
    <source>
        <strain evidence="4">CGMCC 4.5737</strain>
    </source>
</reference>
<gene>
    <name evidence="4" type="ORF">GCM10012275_46130</name>
</gene>